<reference evidence="4 5" key="1">
    <citation type="submission" date="2022-02" db="EMBL/GenBank/DDBJ databases">
        <title>Uncovering new skin microbiome diversity through culturing and metagenomics.</title>
        <authorList>
            <person name="Conlan S."/>
            <person name="Deming C."/>
            <person name="Nisc Comparative Sequencing Program N."/>
            <person name="Segre J.A."/>
        </authorList>
    </citation>
    <scope>NUCLEOTIDE SEQUENCE [LARGE SCALE GENOMIC DNA]</scope>
    <source>
        <strain evidence="4 5">ACRQZ</strain>
    </source>
</reference>
<keyword evidence="2" id="KW-1133">Transmembrane helix</keyword>
<comment type="caution">
    <text evidence="4">The sequence shown here is derived from an EMBL/GenBank/DDBJ whole genome shotgun (WGS) entry which is preliminary data.</text>
</comment>
<feature type="transmembrane region" description="Helical" evidence="2">
    <location>
        <begin position="134"/>
        <end position="154"/>
    </location>
</feature>
<dbReference type="EMBL" id="JAKRCV010000103">
    <property type="protein sequence ID" value="MCG7323739.1"/>
    <property type="molecule type" value="Genomic_DNA"/>
</dbReference>
<feature type="compositionally biased region" description="Polar residues" evidence="1">
    <location>
        <begin position="1"/>
        <end position="10"/>
    </location>
</feature>
<organism evidence="4 5">
    <name type="scientific">Arsenicicoccus bolidensis</name>
    <dbReference type="NCBI Taxonomy" id="229480"/>
    <lineage>
        <taxon>Bacteria</taxon>
        <taxon>Bacillati</taxon>
        <taxon>Actinomycetota</taxon>
        <taxon>Actinomycetes</taxon>
        <taxon>Micrococcales</taxon>
        <taxon>Intrasporangiaceae</taxon>
        <taxon>Arsenicicoccus</taxon>
    </lineage>
</organism>
<keyword evidence="2" id="KW-0472">Membrane</keyword>
<feature type="transmembrane region" description="Helical" evidence="2">
    <location>
        <begin position="77"/>
        <end position="97"/>
    </location>
</feature>
<dbReference type="InterPro" id="IPR012867">
    <property type="entry name" value="DUF1648"/>
</dbReference>
<evidence type="ECO:0000256" key="2">
    <source>
        <dbReference type="SAM" id="Phobius"/>
    </source>
</evidence>
<evidence type="ECO:0000313" key="5">
    <source>
        <dbReference type="Proteomes" id="UP001521931"/>
    </source>
</evidence>
<feature type="domain" description="DUF1648" evidence="3">
    <location>
        <begin position="41"/>
        <end position="85"/>
    </location>
</feature>
<evidence type="ECO:0000313" key="4">
    <source>
        <dbReference type="EMBL" id="MCG7323739.1"/>
    </source>
</evidence>
<feature type="compositionally biased region" description="Basic and acidic residues" evidence="1">
    <location>
        <begin position="12"/>
        <end position="26"/>
    </location>
</feature>
<accession>A0ABS9Q7F6</accession>
<dbReference type="Proteomes" id="UP001521931">
    <property type="component" value="Unassembled WGS sequence"/>
</dbReference>
<feature type="transmembrane region" description="Helical" evidence="2">
    <location>
        <begin position="166"/>
        <end position="188"/>
    </location>
</feature>
<feature type="transmembrane region" description="Helical" evidence="2">
    <location>
        <begin position="36"/>
        <end position="57"/>
    </location>
</feature>
<feature type="region of interest" description="Disordered" evidence="1">
    <location>
        <begin position="1"/>
        <end position="26"/>
    </location>
</feature>
<proteinExistence type="predicted"/>
<keyword evidence="2" id="KW-0812">Transmembrane</keyword>
<protein>
    <submittedName>
        <fullName evidence="4">DUF1648 domain-containing protein</fullName>
    </submittedName>
</protein>
<keyword evidence="5" id="KW-1185">Reference proteome</keyword>
<evidence type="ECO:0000256" key="1">
    <source>
        <dbReference type="SAM" id="MobiDB-lite"/>
    </source>
</evidence>
<evidence type="ECO:0000259" key="3">
    <source>
        <dbReference type="Pfam" id="PF07853"/>
    </source>
</evidence>
<sequence length="202" mass="22544">MTQTGETWQQREAARKDVAREARDLPREPASWGPRLAIAVATLAWLTTLVWLVATLPERVPTHWSGSTVPDDWSSRGTALAMSVLLPLALAYPMVWLSRLALVWPDGINVPHKQWWLERPRRLVRFERLVREDLVLLVAATVGLLTAVDVQIGIAAHRPGGETPGWSVPVLLGTYLLLVGLVVGRMVVGRRYRPREDDAELA</sequence>
<dbReference type="Pfam" id="PF07853">
    <property type="entry name" value="DUF1648"/>
    <property type="match status" value="1"/>
</dbReference>
<gene>
    <name evidence="4" type="ORF">MHL29_17855</name>
</gene>
<dbReference type="RefSeq" id="WP_029210536.1">
    <property type="nucleotide sequence ID" value="NZ_DAMCVA010000092.1"/>
</dbReference>
<name>A0ABS9Q7F6_9MICO</name>